<gene>
    <name evidence="2" type="ORF">IAD42_07995</name>
</gene>
<sequence length="90" mass="10336">MTRLYTMARFEEHPALPAVPAPENMGERHAAGDSPRVRKPRHEHYVVDSPEQVALCLCCPKLECTNCLAHRRGKPYVPVSERKRRACRKE</sequence>
<name>A0A9D1K8Z8_9FIRM</name>
<evidence type="ECO:0000256" key="1">
    <source>
        <dbReference type="SAM" id="MobiDB-lite"/>
    </source>
</evidence>
<dbReference type="AlphaFoldDB" id="A0A9D1K8Z8"/>
<evidence type="ECO:0000313" key="2">
    <source>
        <dbReference type="EMBL" id="HIS97899.1"/>
    </source>
</evidence>
<comment type="caution">
    <text evidence="2">The sequence shown here is derived from an EMBL/GenBank/DDBJ whole genome shotgun (WGS) entry which is preliminary data.</text>
</comment>
<proteinExistence type="predicted"/>
<protein>
    <submittedName>
        <fullName evidence="2">Uncharacterized protein</fullName>
    </submittedName>
</protein>
<feature type="region of interest" description="Disordered" evidence="1">
    <location>
        <begin position="16"/>
        <end position="39"/>
    </location>
</feature>
<accession>A0A9D1K8Z8</accession>
<reference evidence="2" key="2">
    <citation type="journal article" date="2021" name="PeerJ">
        <title>Extensive microbial diversity within the chicken gut microbiome revealed by metagenomics and culture.</title>
        <authorList>
            <person name="Gilroy R."/>
            <person name="Ravi A."/>
            <person name="Getino M."/>
            <person name="Pursley I."/>
            <person name="Horton D.L."/>
            <person name="Alikhan N.F."/>
            <person name="Baker D."/>
            <person name="Gharbi K."/>
            <person name="Hall N."/>
            <person name="Watson M."/>
            <person name="Adriaenssens E.M."/>
            <person name="Foster-Nyarko E."/>
            <person name="Jarju S."/>
            <person name="Secka A."/>
            <person name="Antonio M."/>
            <person name="Oren A."/>
            <person name="Chaudhuri R.R."/>
            <person name="La Ragione R."/>
            <person name="Hildebrand F."/>
            <person name="Pallen M.J."/>
        </authorList>
    </citation>
    <scope>NUCLEOTIDE SEQUENCE</scope>
    <source>
        <strain evidence="2">ChiHecec3B27-6122</strain>
    </source>
</reference>
<dbReference type="EMBL" id="DVJS01000199">
    <property type="protein sequence ID" value="HIS97899.1"/>
    <property type="molecule type" value="Genomic_DNA"/>
</dbReference>
<organism evidence="2 3">
    <name type="scientific">Candidatus Scatomorpha pullistercoris</name>
    <dbReference type="NCBI Taxonomy" id="2840929"/>
    <lineage>
        <taxon>Bacteria</taxon>
        <taxon>Bacillati</taxon>
        <taxon>Bacillota</taxon>
        <taxon>Clostridia</taxon>
        <taxon>Eubacteriales</taxon>
        <taxon>Candidatus Scatomorpha</taxon>
    </lineage>
</organism>
<dbReference type="Proteomes" id="UP000886876">
    <property type="component" value="Unassembled WGS sequence"/>
</dbReference>
<reference evidence="2" key="1">
    <citation type="submission" date="2020-10" db="EMBL/GenBank/DDBJ databases">
        <authorList>
            <person name="Gilroy R."/>
        </authorList>
    </citation>
    <scope>NUCLEOTIDE SEQUENCE</scope>
    <source>
        <strain evidence="2">ChiHecec3B27-6122</strain>
    </source>
</reference>
<evidence type="ECO:0000313" key="3">
    <source>
        <dbReference type="Proteomes" id="UP000886876"/>
    </source>
</evidence>